<evidence type="ECO:0000256" key="3">
    <source>
        <dbReference type="ARBA" id="ARBA00022723"/>
    </source>
</evidence>
<proteinExistence type="predicted"/>
<dbReference type="EMBL" id="OC922886">
    <property type="protein sequence ID" value="CAD7654499.1"/>
    <property type="molecule type" value="Genomic_DNA"/>
</dbReference>
<feature type="domain" description="EF-hand" evidence="6">
    <location>
        <begin position="111"/>
        <end position="146"/>
    </location>
</feature>
<keyword evidence="3" id="KW-0479">Metal-binding</keyword>
<dbReference type="GO" id="GO:0005737">
    <property type="term" value="C:cytoplasm"/>
    <property type="evidence" value="ECO:0007669"/>
    <property type="project" value="UniProtKB-SubCell"/>
</dbReference>
<dbReference type="InterPro" id="IPR002048">
    <property type="entry name" value="EF_hand_dom"/>
</dbReference>
<keyword evidence="5" id="KW-0106">Calcium</keyword>
<protein>
    <recommendedName>
        <fullName evidence="6">EF-hand domain-containing protein</fullName>
    </recommendedName>
</protein>
<evidence type="ECO:0000313" key="8">
    <source>
        <dbReference type="Proteomes" id="UP000728032"/>
    </source>
</evidence>
<dbReference type="AlphaFoldDB" id="A0A7R9M7I2"/>
<dbReference type="PANTHER" id="PTHR46212">
    <property type="entry name" value="PEFLIN"/>
    <property type="match status" value="1"/>
</dbReference>
<evidence type="ECO:0000256" key="2">
    <source>
        <dbReference type="ARBA" id="ARBA00022490"/>
    </source>
</evidence>
<sequence>MVCDTPLVLGLRRVRLTGCDVRAMVARVGPEVLGVQTVRRVSWPLIRVLGVWAVRPVWEWCRVARPIGSGVLGERRQSDRSLASGLGCWESVAVRLTRGWRRRYTTLMRDVRAPFYHILMRKFDRDSKGAINFDDFIQLCVQLQSLTTSFRVHDQDMDGWINISYEQFLTLVFNI</sequence>
<keyword evidence="8" id="KW-1185">Reference proteome</keyword>
<keyword evidence="4" id="KW-0677">Repeat</keyword>
<dbReference type="PROSITE" id="PS50222">
    <property type="entry name" value="EF_HAND_2"/>
    <property type="match status" value="1"/>
</dbReference>
<dbReference type="OrthoDB" id="186625at2759"/>
<keyword evidence="2" id="KW-0963">Cytoplasm</keyword>
<evidence type="ECO:0000256" key="1">
    <source>
        <dbReference type="ARBA" id="ARBA00004496"/>
    </source>
</evidence>
<evidence type="ECO:0000256" key="4">
    <source>
        <dbReference type="ARBA" id="ARBA00022737"/>
    </source>
</evidence>
<dbReference type="SUPFAM" id="SSF47473">
    <property type="entry name" value="EF-hand"/>
    <property type="match status" value="1"/>
</dbReference>
<dbReference type="InterPro" id="IPR011992">
    <property type="entry name" value="EF-hand-dom_pair"/>
</dbReference>
<reference evidence="7" key="1">
    <citation type="submission" date="2020-11" db="EMBL/GenBank/DDBJ databases">
        <authorList>
            <person name="Tran Van P."/>
        </authorList>
    </citation>
    <scope>NUCLEOTIDE SEQUENCE</scope>
</reference>
<accession>A0A7R9M7I2</accession>
<dbReference type="Proteomes" id="UP000728032">
    <property type="component" value="Unassembled WGS sequence"/>
</dbReference>
<evidence type="ECO:0000256" key="5">
    <source>
        <dbReference type="ARBA" id="ARBA00022837"/>
    </source>
</evidence>
<name>A0A7R9M7I2_9ACAR</name>
<dbReference type="PANTHER" id="PTHR46212:SF9">
    <property type="entry name" value="PROGRAMMED CELL DEATH PROTEIN 6"/>
    <property type="match status" value="1"/>
</dbReference>
<dbReference type="InterPro" id="IPR051426">
    <property type="entry name" value="Peflin/Sorcin_CaBP"/>
</dbReference>
<organism evidence="7">
    <name type="scientific">Oppiella nova</name>
    <dbReference type="NCBI Taxonomy" id="334625"/>
    <lineage>
        <taxon>Eukaryota</taxon>
        <taxon>Metazoa</taxon>
        <taxon>Ecdysozoa</taxon>
        <taxon>Arthropoda</taxon>
        <taxon>Chelicerata</taxon>
        <taxon>Arachnida</taxon>
        <taxon>Acari</taxon>
        <taxon>Acariformes</taxon>
        <taxon>Sarcoptiformes</taxon>
        <taxon>Oribatida</taxon>
        <taxon>Brachypylina</taxon>
        <taxon>Oppioidea</taxon>
        <taxon>Oppiidae</taxon>
        <taxon>Oppiella</taxon>
    </lineage>
</organism>
<comment type="subcellular location">
    <subcellularLocation>
        <location evidence="1">Cytoplasm</location>
    </subcellularLocation>
</comment>
<evidence type="ECO:0000313" key="7">
    <source>
        <dbReference type="EMBL" id="CAD7654499.1"/>
    </source>
</evidence>
<dbReference type="Gene3D" id="1.10.238.10">
    <property type="entry name" value="EF-hand"/>
    <property type="match status" value="1"/>
</dbReference>
<dbReference type="EMBL" id="CAJPVJ010008061">
    <property type="protein sequence ID" value="CAG2171686.1"/>
    <property type="molecule type" value="Genomic_DNA"/>
</dbReference>
<gene>
    <name evidence="7" type="ORF">ONB1V03_LOCUS11146</name>
</gene>
<evidence type="ECO:0000259" key="6">
    <source>
        <dbReference type="PROSITE" id="PS50222"/>
    </source>
</evidence>
<dbReference type="GO" id="GO:0005509">
    <property type="term" value="F:calcium ion binding"/>
    <property type="evidence" value="ECO:0007669"/>
    <property type="project" value="InterPro"/>
</dbReference>